<name>A0ABD2QJ21_9PLAT</name>
<dbReference type="InterPro" id="IPR015819">
    <property type="entry name" value="Lipid_transp_b-sht_shell"/>
</dbReference>
<dbReference type="InterPro" id="IPR015816">
    <property type="entry name" value="Vitellinogen_b-sht_N"/>
</dbReference>
<gene>
    <name evidence="2" type="ORF">Ciccas_001776</name>
</gene>
<accession>A0ABD2QJ21</accession>
<comment type="caution">
    <text evidence="2">The sequence shown here is derived from an EMBL/GenBank/DDBJ whole genome shotgun (WGS) entry which is preliminary data.</text>
</comment>
<protein>
    <submittedName>
        <fullName evidence="2">Uncharacterized protein</fullName>
    </submittedName>
</protein>
<dbReference type="SUPFAM" id="SSF56968">
    <property type="entry name" value="Lipovitellin-phosvitin complex, beta-sheet shell regions"/>
    <property type="match status" value="1"/>
</dbReference>
<dbReference type="Proteomes" id="UP001626550">
    <property type="component" value="Unassembled WGS sequence"/>
</dbReference>
<reference evidence="2 3" key="1">
    <citation type="submission" date="2024-11" db="EMBL/GenBank/DDBJ databases">
        <title>Adaptive evolution of stress response genes in parasites aligns with host niche diversity.</title>
        <authorList>
            <person name="Hahn C."/>
            <person name="Resl P."/>
        </authorList>
    </citation>
    <scope>NUCLEOTIDE SEQUENCE [LARGE SCALE GENOMIC DNA]</scope>
    <source>
        <strain evidence="2">EGGRZ-B1_66</strain>
        <tissue evidence="2">Body</tissue>
    </source>
</reference>
<keyword evidence="3" id="KW-1185">Reference proteome</keyword>
<dbReference type="Gene3D" id="2.30.230.10">
    <property type="entry name" value="Lipovitellin, beta-sheet shell regions, chain A"/>
    <property type="match status" value="1"/>
</dbReference>
<evidence type="ECO:0000256" key="1">
    <source>
        <dbReference type="SAM" id="SignalP"/>
    </source>
</evidence>
<sequence>MESRFVFILVLSVILNQRSLLADAYHTNNLYSYESVAKIIGSDTELSTSAEILATSYEIGGINDAGALPRFRKILLHINLIDTSSEIVQALAIRGSDGAIDRFFVAEAFKNNSNLLNKVKGFLTIMAINPHLLPAQEVDIHGKCHTSYKLDAITSDESLLIDKIKRDCEPLHRKMGEYDKSLAVGSLVSFDQKIDTKYWIEKNKGTLMRAKVNSSLFIRNPFPMLMKEQELILLHGSEHLELKQLVRQDDVGTFIKFNRTIIELKPASLIEASPTFRLGIPQNQSQHSSKNRSSL</sequence>
<feature type="signal peptide" evidence="1">
    <location>
        <begin position="1"/>
        <end position="24"/>
    </location>
</feature>
<proteinExistence type="predicted"/>
<dbReference type="AlphaFoldDB" id="A0ABD2QJ21"/>
<keyword evidence="1" id="KW-0732">Signal</keyword>
<evidence type="ECO:0000313" key="3">
    <source>
        <dbReference type="Proteomes" id="UP001626550"/>
    </source>
</evidence>
<evidence type="ECO:0000313" key="2">
    <source>
        <dbReference type="EMBL" id="KAL3319544.1"/>
    </source>
</evidence>
<dbReference type="EMBL" id="JBJKFK010000126">
    <property type="protein sequence ID" value="KAL3319544.1"/>
    <property type="molecule type" value="Genomic_DNA"/>
</dbReference>
<feature type="chain" id="PRO_5044830778" evidence="1">
    <location>
        <begin position="25"/>
        <end position="295"/>
    </location>
</feature>
<organism evidence="2 3">
    <name type="scientific">Cichlidogyrus casuarinus</name>
    <dbReference type="NCBI Taxonomy" id="1844966"/>
    <lineage>
        <taxon>Eukaryota</taxon>
        <taxon>Metazoa</taxon>
        <taxon>Spiralia</taxon>
        <taxon>Lophotrochozoa</taxon>
        <taxon>Platyhelminthes</taxon>
        <taxon>Monogenea</taxon>
        <taxon>Monopisthocotylea</taxon>
        <taxon>Dactylogyridea</taxon>
        <taxon>Ancyrocephalidae</taxon>
        <taxon>Cichlidogyrus</taxon>
    </lineage>
</organism>